<sequence length="351" mass="39448">MRLFEIAHSGKEPSGRASTEVTYSTNRVKRRRDTRFSSTSAISFVYERWPAISTTTTATATMLTADADQAVHPLFSDGDLVLQSKDNTIFRLSQETLRRTSPWFRTMLALPQSPSGGELVEPILMDESADLLSGLFSIVSGIELLKHHDFDYLESLLRVAEKYEMPMVISTVRLALFSPFTDVPCPIRLYGIACRMSWENEAKLASTRTLGVDLLAPTALPALVALEAPHRDKLVALHRQRKDVLIESIDDVDLFYANQVGSACNFRDPEQDCTAIIDHGVWGAFKYALLRHLEYVPLREILNEGVYRMAELEKLGHAQCSECSRTLYDVGGTIQKLQRVVNELPKAIEWP</sequence>
<protein>
    <recommendedName>
        <fullName evidence="3">BTB domain-containing protein</fullName>
    </recommendedName>
</protein>
<reference evidence="1 2" key="1">
    <citation type="journal article" date="2018" name="Biotechnol. Biofuels">
        <title>Integrative visual omics of the white-rot fungus Polyporus brumalis exposes the biotechnological potential of its oxidative enzymes for delignifying raw plant biomass.</title>
        <authorList>
            <person name="Miyauchi S."/>
            <person name="Rancon A."/>
            <person name="Drula E."/>
            <person name="Hage H."/>
            <person name="Chaduli D."/>
            <person name="Favel A."/>
            <person name="Grisel S."/>
            <person name="Henrissat B."/>
            <person name="Herpoel-Gimbert I."/>
            <person name="Ruiz-Duenas F.J."/>
            <person name="Chevret D."/>
            <person name="Hainaut M."/>
            <person name="Lin J."/>
            <person name="Wang M."/>
            <person name="Pangilinan J."/>
            <person name="Lipzen A."/>
            <person name="Lesage-Meessen L."/>
            <person name="Navarro D."/>
            <person name="Riley R."/>
            <person name="Grigoriev I.V."/>
            <person name="Zhou S."/>
            <person name="Raouche S."/>
            <person name="Rosso M.N."/>
        </authorList>
    </citation>
    <scope>NUCLEOTIDE SEQUENCE [LARGE SCALE GENOMIC DNA]</scope>
    <source>
        <strain evidence="1 2">BRFM 1820</strain>
    </source>
</reference>
<organism evidence="1 2">
    <name type="scientific">Lentinus brumalis</name>
    <dbReference type="NCBI Taxonomy" id="2498619"/>
    <lineage>
        <taxon>Eukaryota</taxon>
        <taxon>Fungi</taxon>
        <taxon>Dikarya</taxon>
        <taxon>Basidiomycota</taxon>
        <taxon>Agaricomycotina</taxon>
        <taxon>Agaricomycetes</taxon>
        <taxon>Polyporales</taxon>
        <taxon>Polyporaceae</taxon>
        <taxon>Lentinus</taxon>
    </lineage>
</organism>
<dbReference type="EMBL" id="KZ857381">
    <property type="protein sequence ID" value="RDX55917.1"/>
    <property type="molecule type" value="Genomic_DNA"/>
</dbReference>
<evidence type="ECO:0000313" key="1">
    <source>
        <dbReference type="EMBL" id="RDX55917.1"/>
    </source>
</evidence>
<evidence type="ECO:0000313" key="2">
    <source>
        <dbReference type="Proteomes" id="UP000256964"/>
    </source>
</evidence>
<keyword evidence="2" id="KW-1185">Reference proteome</keyword>
<dbReference type="Proteomes" id="UP000256964">
    <property type="component" value="Unassembled WGS sequence"/>
</dbReference>
<dbReference type="AlphaFoldDB" id="A0A371DTN6"/>
<dbReference type="STRING" id="139420.A0A371DTN6"/>
<dbReference type="InterPro" id="IPR011333">
    <property type="entry name" value="SKP1/BTB/POZ_sf"/>
</dbReference>
<proteinExistence type="predicted"/>
<evidence type="ECO:0008006" key="3">
    <source>
        <dbReference type="Google" id="ProtNLM"/>
    </source>
</evidence>
<dbReference type="SUPFAM" id="SSF54695">
    <property type="entry name" value="POZ domain"/>
    <property type="match status" value="1"/>
</dbReference>
<accession>A0A371DTN6</accession>
<gene>
    <name evidence="1" type="ORF">OH76DRAFT_581074</name>
</gene>
<name>A0A371DTN6_9APHY</name>
<dbReference type="OrthoDB" id="3266199at2759"/>